<sequence length="79" mass="8744">MIESRLDLRTGEAAKTVDDSQHPRKENGPQKEKKKKKKNKKTVGTVSGIVMITMVDITVVFIVVSLAYLFTIVNGITVV</sequence>
<proteinExistence type="predicted"/>
<protein>
    <submittedName>
        <fullName evidence="3">Uncharacterized protein</fullName>
    </submittedName>
</protein>
<organism evidence="3 4">
    <name type="scientific">Oculimacula yallundae</name>
    <dbReference type="NCBI Taxonomy" id="86028"/>
    <lineage>
        <taxon>Eukaryota</taxon>
        <taxon>Fungi</taxon>
        <taxon>Dikarya</taxon>
        <taxon>Ascomycota</taxon>
        <taxon>Pezizomycotina</taxon>
        <taxon>Leotiomycetes</taxon>
        <taxon>Helotiales</taxon>
        <taxon>Ploettnerulaceae</taxon>
        <taxon>Oculimacula</taxon>
    </lineage>
</organism>
<keyword evidence="2" id="KW-0812">Transmembrane</keyword>
<evidence type="ECO:0000256" key="2">
    <source>
        <dbReference type="SAM" id="Phobius"/>
    </source>
</evidence>
<name>A0ABR4C5Q9_9HELO</name>
<gene>
    <name evidence="3" type="ORF">VTL71DRAFT_2947</name>
</gene>
<evidence type="ECO:0000256" key="1">
    <source>
        <dbReference type="SAM" id="MobiDB-lite"/>
    </source>
</evidence>
<evidence type="ECO:0000313" key="3">
    <source>
        <dbReference type="EMBL" id="KAL2065278.1"/>
    </source>
</evidence>
<keyword evidence="2" id="KW-0472">Membrane</keyword>
<dbReference type="EMBL" id="JAZHXI010000012">
    <property type="protein sequence ID" value="KAL2065278.1"/>
    <property type="molecule type" value="Genomic_DNA"/>
</dbReference>
<accession>A0ABR4C5Q9</accession>
<evidence type="ECO:0000313" key="4">
    <source>
        <dbReference type="Proteomes" id="UP001595075"/>
    </source>
</evidence>
<comment type="caution">
    <text evidence="3">The sequence shown here is derived from an EMBL/GenBank/DDBJ whole genome shotgun (WGS) entry which is preliminary data.</text>
</comment>
<keyword evidence="2" id="KW-1133">Transmembrane helix</keyword>
<feature type="compositionally biased region" description="Basic residues" evidence="1">
    <location>
        <begin position="32"/>
        <end position="41"/>
    </location>
</feature>
<dbReference type="Proteomes" id="UP001595075">
    <property type="component" value="Unassembled WGS sequence"/>
</dbReference>
<feature type="compositionally biased region" description="Basic and acidic residues" evidence="1">
    <location>
        <begin position="1"/>
        <end position="31"/>
    </location>
</feature>
<feature type="transmembrane region" description="Helical" evidence="2">
    <location>
        <begin position="43"/>
        <end position="70"/>
    </location>
</feature>
<keyword evidence="4" id="KW-1185">Reference proteome</keyword>
<feature type="region of interest" description="Disordered" evidence="1">
    <location>
        <begin position="1"/>
        <end position="42"/>
    </location>
</feature>
<reference evidence="3 4" key="1">
    <citation type="journal article" date="2024" name="Commun. Biol.">
        <title>Comparative genomic analysis of thermophilic fungi reveals convergent evolutionary adaptations and gene losses.</title>
        <authorList>
            <person name="Steindorff A.S."/>
            <person name="Aguilar-Pontes M.V."/>
            <person name="Robinson A.J."/>
            <person name="Andreopoulos B."/>
            <person name="LaButti K."/>
            <person name="Kuo A."/>
            <person name="Mondo S."/>
            <person name="Riley R."/>
            <person name="Otillar R."/>
            <person name="Haridas S."/>
            <person name="Lipzen A."/>
            <person name="Grimwood J."/>
            <person name="Schmutz J."/>
            <person name="Clum A."/>
            <person name="Reid I.D."/>
            <person name="Moisan M.C."/>
            <person name="Butler G."/>
            <person name="Nguyen T.T.M."/>
            <person name="Dewar K."/>
            <person name="Conant G."/>
            <person name="Drula E."/>
            <person name="Henrissat B."/>
            <person name="Hansel C."/>
            <person name="Singer S."/>
            <person name="Hutchinson M.I."/>
            <person name="de Vries R.P."/>
            <person name="Natvig D.O."/>
            <person name="Powell A.J."/>
            <person name="Tsang A."/>
            <person name="Grigoriev I.V."/>
        </authorList>
    </citation>
    <scope>NUCLEOTIDE SEQUENCE [LARGE SCALE GENOMIC DNA]</scope>
    <source>
        <strain evidence="3 4">CBS 494.80</strain>
    </source>
</reference>